<sequence length="84" mass="9485">MTNINMVKSLIAITILLSLRTAGLLMAQMTCEENHPFLACAFDTCFGLCRMLHPDRHTGGQCKGEKLLLRLTLVSVRQLKLKRR</sequence>
<feature type="chain" id="PRO_5047245036" evidence="1">
    <location>
        <begin position="28"/>
        <end position="84"/>
    </location>
</feature>
<evidence type="ECO:0000256" key="1">
    <source>
        <dbReference type="SAM" id="SignalP"/>
    </source>
</evidence>
<organism evidence="2 3">
    <name type="scientific">Tanacetum coccineum</name>
    <dbReference type="NCBI Taxonomy" id="301880"/>
    <lineage>
        <taxon>Eukaryota</taxon>
        <taxon>Viridiplantae</taxon>
        <taxon>Streptophyta</taxon>
        <taxon>Embryophyta</taxon>
        <taxon>Tracheophyta</taxon>
        <taxon>Spermatophyta</taxon>
        <taxon>Magnoliopsida</taxon>
        <taxon>eudicotyledons</taxon>
        <taxon>Gunneridae</taxon>
        <taxon>Pentapetalae</taxon>
        <taxon>asterids</taxon>
        <taxon>campanulids</taxon>
        <taxon>Asterales</taxon>
        <taxon>Asteraceae</taxon>
        <taxon>Asteroideae</taxon>
        <taxon>Anthemideae</taxon>
        <taxon>Anthemidinae</taxon>
        <taxon>Tanacetum</taxon>
    </lineage>
</organism>
<proteinExistence type="predicted"/>
<name>A0ABQ5FSB7_9ASTR</name>
<protein>
    <submittedName>
        <fullName evidence="2">Uncharacterized protein</fullName>
    </submittedName>
</protein>
<dbReference type="EMBL" id="BQNB010017663">
    <property type="protein sequence ID" value="GJT65820.1"/>
    <property type="molecule type" value="Genomic_DNA"/>
</dbReference>
<dbReference type="Proteomes" id="UP001151760">
    <property type="component" value="Unassembled WGS sequence"/>
</dbReference>
<evidence type="ECO:0000313" key="2">
    <source>
        <dbReference type="EMBL" id="GJT65820.1"/>
    </source>
</evidence>
<keyword evidence="3" id="KW-1185">Reference proteome</keyword>
<feature type="signal peptide" evidence="1">
    <location>
        <begin position="1"/>
        <end position="27"/>
    </location>
</feature>
<reference evidence="2" key="1">
    <citation type="journal article" date="2022" name="Int. J. Mol. Sci.">
        <title>Draft Genome of Tanacetum Coccineum: Genomic Comparison of Closely Related Tanacetum-Family Plants.</title>
        <authorList>
            <person name="Yamashiro T."/>
            <person name="Shiraishi A."/>
            <person name="Nakayama K."/>
            <person name="Satake H."/>
        </authorList>
    </citation>
    <scope>NUCLEOTIDE SEQUENCE</scope>
</reference>
<accession>A0ABQ5FSB7</accession>
<keyword evidence="1" id="KW-0732">Signal</keyword>
<gene>
    <name evidence="2" type="ORF">Tco_1017300</name>
</gene>
<evidence type="ECO:0000313" key="3">
    <source>
        <dbReference type="Proteomes" id="UP001151760"/>
    </source>
</evidence>
<reference evidence="2" key="2">
    <citation type="submission" date="2022-01" db="EMBL/GenBank/DDBJ databases">
        <authorList>
            <person name="Yamashiro T."/>
            <person name="Shiraishi A."/>
            <person name="Satake H."/>
            <person name="Nakayama K."/>
        </authorList>
    </citation>
    <scope>NUCLEOTIDE SEQUENCE</scope>
</reference>
<comment type="caution">
    <text evidence="2">The sequence shown here is derived from an EMBL/GenBank/DDBJ whole genome shotgun (WGS) entry which is preliminary data.</text>
</comment>